<dbReference type="Pfam" id="PF03188">
    <property type="entry name" value="Cytochrom_B561"/>
    <property type="match status" value="1"/>
</dbReference>
<evidence type="ECO:0000256" key="10">
    <source>
        <dbReference type="ARBA" id="ARBA00023136"/>
    </source>
</evidence>
<dbReference type="GO" id="GO:0016020">
    <property type="term" value="C:membrane"/>
    <property type="evidence" value="ECO:0007669"/>
    <property type="project" value="UniProtKB-SubCell"/>
</dbReference>
<dbReference type="AlphaFoldDB" id="A0A1I3RC65"/>
<keyword evidence="3" id="KW-0813">Transport</keyword>
<dbReference type="Proteomes" id="UP000199110">
    <property type="component" value="Unassembled WGS sequence"/>
</dbReference>
<feature type="transmembrane region" description="Helical" evidence="11">
    <location>
        <begin position="27"/>
        <end position="46"/>
    </location>
</feature>
<protein>
    <submittedName>
        <fullName evidence="13">Cytochrome b561</fullName>
    </submittedName>
</protein>
<dbReference type="InterPro" id="IPR045150">
    <property type="entry name" value="CYB561D1/2"/>
</dbReference>
<feature type="domain" description="Cytochrome b561" evidence="12">
    <location>
        <begin position="1"/>
        <end position="207"/>
    </location>
</feature>
<evidence type="ECO:0000256" key="6">
    <source>
        <dbReference type="ARBA" id="ARBA00022723"/>
    </source>
</evidence>
<dbReference type="PANTHER" id="PTHR15422:SF24">
    <property type="entry name" value="DOMON RELATED DOMAIN-CONTAINING PROTEIN"/>
    <property type="match status" value="1"/>
</dbReference>
<dbReference type="STRING" id="390807.SAMN04488095_2858"/>
<keyword evidence="5 11" id="KW-0812">Transmembrane</keyword>
<accession>A0A1I3RC65</accession>
<feature type="transmembrane region" description="Helical" evidence="11">
    <location>
        <begin position="178"/>
        <end position="198"/>
    </location>
</feature>
<dbReference type="GO" id="GO:0046872">
    <property type="term" value="F:metal ion binding"/>
    <property type="evidence" value="ECO:0007669"/>
    <property type="project" value="UniProtKB-KW"/>
</dbReference>
<keyword evidence="14" id="KW-1185">Reference proteome</keyword>
<evidence type="ECO:0000259" key="12">
    <source>
        <dbReference type="PROSITE" id="PS50939"/>
    </source>
</evidence>
<dbReference type="EMBL" id="FORA01000003">
    <property type="protein sequence ID" value="SFJ43402.1"/>
    <property type="molecule type" value="Genomic_DNA"/>
</dbReference>
<evidence type="ECO:0000256" key="9">
    <source>
        <dbReference type="ARBA" id="ARBA00023004"/>
    </source>
</evidence>
<dbReference type="PANTHER" id="PTHR15422">
    <property type="entry name" value="OS05G0565100 PROTEIN"/>
    <property type="match status" value="1"/>
</dbReference>
<keyword evidence="4" id="KW-0349">Heme</keyword>
<gene>
    <name evidence="13" type="ORF">SAMN04488095_2858</name>
</gene>
<evidence type="ECO:0000256" key="5">
    <source>
        <dbReference type="ARBA" id="ARBA00022692"/>
    </source>
</evidence>
<feature type="transmembrane region" description="Helical" evidence="11">
    <location>
        <begin position="154"/>
        <end position="172"/>
    </location>
</feature>
<evidence type="ECO:0000256" key="4">
    <source>
        <dbReference type="ARBA" id="ARBA00022617"/>
    </source>
</evidence>
<name>A0A1I3RC65_9RHOB</name>
<evidence type="ECO:0000313" key="13">
    <source>
        <dbReference type="EMBL" id="SFJ43402.1"/>
    </source>
</evidence>
<keyword evidence="8 11" id="KW-1133">Transmembrane helix</keyword>
<evidence type="ECO:0000256" key="7">
    <source>
        <dbReference type="ARBA" id="ARBA00022982"/>
    </source>
</evidence>
<dbReference type="RefSeq" id="WP_092782053.1">
    <property type="nucleotide sequence ID" value="NZ_FORA01000003.1"/>
</dbReference>
<keyword evidence="6" id="KW-0479">Metal-binding</keyword>
<dbReference type="SMART" id="SM00665">
    <property type="entry name" value="B561"/>
    <property type="match status" value="1"/>
</dbReference>
<comment type="subcellular location">
    <subcellularLocation>
        <location evidence="2">Membrane</location>
        <topology evidence="2">Multi-pass membrane protein</topology>
    </subcellularLocation>
</comment>
<dbReference type="GO" id="GO:0140575">
    <property type="term" value="F:transmembrane monodehydroascorbate reductase activity"/>
    <property type="evidence" value="ECO:0007669"/>
    <property type="project" value="InterPro"/>
</dbReference>
<comment type="cofactor">
    <cofactor evidence="1">
        <name>heme b</name>
        <dbReference type="ChEBI" id="CHEBI:60344"/>
    </cofactor>
</comment>
<evidence type="ECO:0000256" key="1">
    <source>
        <dbReference type="ARBA" id="ARBA00001970"/>
    </source>
</evidence>
<dbReference type="PROSITE" id="PS50939">
    <property type="entry name" value="CYTOCHROME_B561"/>
    <property type="match status" value="1"/>
</dbReference>
<evidence type="ECO:0000256" key="2">
    <source>
        <dbReference type="ARBA" id="ARBA00004141"/>
    </source>
</evidence>
<dbReference type="Gene3D" id="1.20.120.1770">
    <property type="match status" value="1"/>
</dbReference>
<dbReference type="OrthoDB" id="8687683at2"/>
<evidence type="ECO:0000256" key="11">
    <source>
        <dbReference type="SAM" id="Phobius"/>
    </source>
</evidence>
<dbReference type="CDD" id="cd08760">
    <property type="entry name" value="Cyt_b561_FRRS1_like"/>
    <property type="match status" value="1"/>
</dbReference>
<keyword evidence="10 11" id="KW-0472">Membrane</keyword>
<sequence>MIDWLLTPIDAARAHDLGFHLSWHGRLMVIAWGVLVPAGVIAARFFKVLPRQRFPEVVDNRVWWRSHLIAQVMALVLMVAGLWLVLSRPGTTTSLTDAIWVHRAFGWAVLWLGLMQALSGAFRGSKGGPTDRSMRGDHYDMTPRRLAFEVLHKVAGYAALILSMLAVLSGLWQANAPIWMWLLLPIWWAILGTLFVLFQRRGMVIDTYVAIWGPDAVHPGNARKSQPTVGE</sequence>
<organism evidence="13 14">
    <name type="scientific">Jannaschia pohangensis</name>
    <dbReference type="NCBI Taxonomy" id="390807"/>
    <lineage>
        <taxon>Bacteria</taxon>
        <taxon>Pseudomonadati</taxon>
        <taxon>Pseudomonadota</taxon>
        <taxon>Alphaproteobacteria</taxon>
        <taxon>Rhodobacterales</taxon>
        <taxon>Roseobacteraceae</taxon>
        <taxon>Jannaschia</taxon>
    </lineage>
</organism>
<keyword evidence="7" id="KW-0249">Electron transport</keyword>
<reference evidence="13 14" key="1">
    <citation type="submission" date="2016-10" db="EMBL/GenBank/DDBJ databases">
        <authorList>
            <person name="de Groot N.N."/>
        </authorList>
    </citation>
    <scope>NUCLEOTIDE SEQUENCE [LARGE SCALE GENOMIC DNA]</scope>
    <source>
        <strain evidence="13 14">DSM 19073</strain>
    </source>
</reference>
<dbReference type="GO" id="GO:0020037">
    <property type="term" value="F:heme binding"/>
    <property type="evidence" value="ECO:0007669"/>
    <property type="project" value="TreeGrafter"/>
</dbReference>
<evidence type="ECO:0000256" key="3">
    <source>
        <dbReference type="ARBA" id="ARBA00022448"/>
    </source>
</evidence>
<proteinExistence type="predicted"/>
<keyword evidence="9" id="KW-0408">Iron</keyword>
<feature type="transmembrane region" description="Helical" evidence="11">
    <location>
        <begin position="67"/>
        <end position="85"/>
    </location>
</feature>
<evidence type="ECO:0000256" key="8">
    <source>
        <dbReference type="ARBA" id="ARBA00022989"/>
    </source>
</evidence>
<dbReference type="InterPro" id="IPR006593">
    <property type="entry name" value="Cyt_b561/ferric_Rdtase_TM"/>
</dbReference>
<feature type="transmembrane region" description="Helical" evidence="11">
    <location>
        <begin position="105"/>
        <end position="125"/>
    </location>
</feature>
<evidence type="ECO:0000313" key="14">
    <source>
        <dbReference type="Proteomes" id="UP000199110"/>
    </source>
</evidence>